<gene>
    <name evidence="1" type="ORF">SLS59_006355</name>
</gene>
<dbReference type="InterPro" id="IPR011009">
    <property type="entry name" value="Kinase-like_dom_sf"/>
</dbReference>
<reference evidence="1 2" key="1">
    <citation type="submission" date="2024-02" db="EMBL/GenBank/DDBJ databases">
        <title>De novo assembly and annotation of 12 fungi associated with fruit tree decline syndrome in Ontario, Canada.</title>
        <authorList>
            <person name="Sulman M."/>
            <person name="Ellouze W."/>
            <person name="Ilyukhin E."/>
        </authorList>
    </citation>
    <scope>NUCLEOTIDE SEQUENCE [LARGE SCALE GENOMIC DNA]</scope>
    <source>
        <strain evidence="1 2">M97-236</strain>
    </source>
</reference>
<dbReference type="EMBL" id="JAKIXB020000020">
    <property type="protein sequence ID" value="KAL1599338.1"/>
    <property type="molecule type" value="Genomic_DNA"/>
</dbReference>
<name>A0ABR3R541_9PLEO</name>
<dbReference type="PANTHER" id="PTHR21310">
    <property type="entry name" value="AMINOGLYCOSIDE PHOSPHOTRANSFERASE-RELATED-RELATED"/>
    <property type="match status" value="1"/>
</dbReference>
<dbReference type="PANTHER" id="PTHR21310:SF39">
    <property type="entry name" value="AMINOGLYCOSIDE PHOSPHOTRANSFERASE DOMAIN-CONTAINING PROTEIN"/>
    <property type="match status" value="1"/>
</dbReference>
<evidence type="ECO:0008006" key="3">
    <source>
        <dbReference type="Google" id="ProtNLM"/>
    </source>
</evidence>
<proteinExistence type="predicted"/>
<keyword evidence="2" id="KW-1185">Reference proteome</keyword>
<evidence type="ECO:0000313" key="1">
    <source>
        <dbReference type="EMBL" id="KAL1599338.1"/>
    </source>
</evidence>
<organism evidence="1 2">
    <name type="scientific">Nothophoma quercina</name>
    <dbReference type="NCBI Taxonomy" id="749835"/>
    <lineage>
        <taxon>Eukaryota</taxon>
        <taxon>Fungi</taxon>
        <taxon>Dikarya</taxon>
        <taxon>Ascomycota</taxon>
        <taxon>Pezizomycotina</taxon>
        <taxon>Dothideomycetes</taxon>
        <taxon>Pleosporomycetidae</taxon>
        <taxon>Pleosporales</taxon>
        <taxon>Pleosporineae</taxon>
        <taxon>Didymellaceae</taxon>
        <taxon>Nothophoma</taxon>
    </lineage>
</organism>
<evidence type="ECO:0000313" key="2">
    <source>
        <dbReference type="Proteomes" id="UP001521222"/>
    </source>
</evidence>
<dbReference type="InterPro" id="IPR051678">
    <property type="entry name" value="AGP_Transferase"/>
</dbReference>
<dbReference type="Proteomes" id="UP001521222">
    <property type="component" value="Unassembled WGS sequence"/>
</dbReference>
<sequence>MGQDLVPDNAILSAIFPHAKPASVKVLAKTFDTCTFRAQFDTQPCEDWPMDLVVHMEVCDDVPVLEVVTAIGRAANHQFPGLVPETYVCDKTMTADGRDIEYTVTKFLTGTVTLESIWPKLNTEQKESLVDAVLMAVKQVHQMKSTDPVVKDLLAGTPFVHEDGGICIGGPRNGFSKDIREFLRHLVEKNQLRRSPTSDIVETADGVLIHSSLPELGQVLLTNEDIATLSANIVLSHNDIEPRNVSVQAVEDASGSITYELVGIIDCHKAGFFPFAFETAHKDLSLGNENLFLDWYMLFKSKTRDMIPPGGASGKLIRAVRIITKSKCIQQKTSLMAEFRRRWLEHQGLDLSDDVLIGWERVKRESVVDQEPSICQTTDWPSHKLLCKQYTASSRPDPSYRRALYLPDKSDKPRFMWLQYSDDGMPKDKMKAFPGVDAREVNTIGFHNQYLSYWLQVSYDGNVSRRALVENLCVQRLLGEADESNASTGAAGPGHSASSAAVALTWRGPLVVIAYDAEEGLGKPALDVDTGALRPLMEYLRLRKEYVGPVFVEQPQERWSEGELKKVLDGKGKE</sequence>
<accession>A0ABR3R541</accession>
<dbReference type="SUPFAM" id="SSF56112">
    <property type="entry name" value="Protein kinase-like (PK-like)"/>
    <property type="match status" value="1"/>
</dbReference>
<comment type="caution">
    <text evidence="1">The sequence shown here is derived from an EMBL/GenBank/DDBJ whole genome shotgun (WGS) entry which is preliminary data.</text>
</comment>
<protein>
    <recommendedName>
        <fullName evidence="3">Aminoglycoside phosphotransferase domain-containing protein</fullName>
    </recommendedName>
</protein>